<sequence>MAGEGELGALPQLVKEVLQQHRDEQQRQLDQWLHSLDGLLRQGLHSTLRGSTSSEALHFDSYAPVLSTSLHMSAINTTRSDMMRIEEEWQASWPSNTPHKLVERTESYELARQESTRIHRKEIASGVISQDEDKEGKLGRLRALAHLVANSVAFELLFAVVILTNAVYLGIQLQWDKESRTAAIGGDSLTVQLIFAVLFSIEVGIRLVAVGCRSYVCGRDRLWNWLDIFVVSTSWFVIGVELLATAGLDEANNSQLRIFRVFRVGRLLRVVGSLWVVRSIKALRQLVNSLVDTLKSLFWALVLLCLIIYTFAILFTDAAIDYAFFNDPPPTLESHFGTLSRSVNTLLRAILGGEDWWIAADALQKIGTLWEWIFNFYVCFCTFAVLNVMTGVFCNSAIKAAERDHDTLMQNRHEFRQLAHDLFSKMDSSGLGRITISEFERLFDDEAMKAFLETAEINAVDAWTLFASLDVDGDYVISVDEFTERCMQLHGPARAVDVFGLQRHQMKYREQVYEVEQRLAQLEPKINMILGACQSLAASHSDDFTL</sequence>
<comment type="subcellular location">
    <subcellularLocation>
        <location evidence="1">Membrane</location>
        <topology evidence="1">Multi-pass membrane protein</topology>
    </subcellularLocation>
</comment>
<dbReference type="Gene3D" id="1.10.287.70">
    <property type="match status" value="1"/>
</dbReference>
<feature type="transmembrane region" description="Helical" evidence="5">
    <location>
        <begin position="147"/>
        <end position="171"/>
    </location>
</feature>
<name>A0A812S656_9DINO</name>
<feature type="transmembrane region" description="Helical" evidence="5">
    <location>
        <begin position="191"/>
        <end position="210"/>
    </location>
</feature>
<dbReference type="PANTHER" id="PTHR10037">
    <property type="entry name" value="VOLTAGE-GATED CATION CHANNEL CALCIUM AND SODIUM"/>
    <property type="match status" value="1"/>
</dbReference>
<feature type="transmembrane region" description="Helical" evidence="5">
    <location>
        <begin position="222"/>
        <end position="246"/>
    </location>
</feature>
<dbReference type="EMBL" id="CAJNDS010002409">
    <property type="protein sequence ID" value="CAE7463063.1"/>
    <property type="molecule type" value="Genomic_DNA"/>
</dbReference>
<evidence type="ECO:0000256" key="2">
    <source>
        <dbReference type="ARBA" id="ARBA00022692"/>
    </source>
</evidence>
<protein>
    <submittedName>
        <fullName evidence="7">NaCP60E protein</fullName>
    </submittedName>
</protein>
<dbReference type="InterPro" id="IPR002048">
    <property type="entry name" value="EF_hand_dom"/>
</dbReference>
<dbReference type="OrthoDB" id="414759at2759"/>
<evidence type="ECO:0000259" key="6">
    <source>
        <dbReference type="PROSITE" id="PS50222"/>
    </source>
</evidence>
<evidence type="ECO:0000256" key="1">
    <source>
        <dbReference type="ARBA" id="ARBA00004141"/>
    </source>
</evidence>
<feature type="transmembrane region" description="Helical" evidence="5">
    <location>
        <begin position="297"/>
        <end position="320"/>
    </location>
</feature>
<dbReference type="Proteomes" id="UP000604046">
    <property type="component" value="Unassembled WGS sequence"/>
</dbReference>
<evidence type="ECO:0000256" key="5">
    <source>
        <dbReference type="SAM" id="Phobius"/>
    </source>
</evidence>
<gene>
    <name evidence="7" type="primary">NaCP60E</name>
    <name evidence="7" type="ORF">SNAT2548_LOCUS25802</name>
</gene>
<accession>A0A812S656</accession>
<dbReference type="Gene3D" id="1.10.238.10">
    <property type="entry name" value="EF-hand"/>
    <property type="match status" value="1"/>
</dbReference>
<evidence type="ECO:0000313" key="7">
    <source>
        <dbReference type="EMBL" id="CAE7463063.1"/>
    </source>
</evidence>
<dbReference type="InterPro" id="IPR043203">
    <property type="entry name" value="VGCC_Ca_Na"/>
</dbReference>
<organism evidence="7 8">
    <name type="scientific">Symbiodinium natans</name>
    <dbReference type="NCBI Taxonomy" id="878477"/>
    <lineage>
        <taxon>Eukaryota</taxon>
        <taxon>Sar</taxon>
        <taxon>Alveolata</taxon>
        <taxon>Dinophyceae</taxon>
        <taxon>Suessiales</taxon>
        <taxon>Symbiodiniaceae</taxon>
        <taxon>Symbiodinium</taxon>
    </lineage>
</organism>
<reference evidence="7" key="1">
    <citation type="submission" date="2021-02" db="EMBL/GenBank/DDBJ databases">
        <authorList>
            <person name="Dougan E. K."/>
            <person name="Rhodes N."/>
            <person name="Thang M."/>
            <person name="Chan C."/>
        </authorList>
    </citation>
    <scope>NUCLEOTIDE SEQUENCE</scope>
</reference>
<keyword evidence="3 5" id="KW-1133">Transmembrane helix</keyword>
<dbReference type="InterPro" id="IPR011992">
    <property type="entry name" value="EF-hand-dom_pair"/>
</dbReference>
<keyword evidence="4 5" id="KW-0472">Membrane</keyword>
<feature type="transmembrane region" description="Helical" evidence="5">
    <location>
        <begin position="258"/>
        <end position="277"/>
    </location>
</feature>
<dbReference type="GO" id="GO:0005248">
    <property type="term" value="F:voltage-gated sodium channel activity"/>
    <property type="evidence" value="ECO:0007669"/>
    <property type="project" value="TreeGrafter"/>
</dbReference>
<feature type="transmembrane region" description="Helical" evidence="5">
    <location>
        <begin position="372"/>
        <end position="394"/>
    </location>
</feature>
<dbReference type="SUPFAM" id="SSF81324">
    <property type="entry name" value="Voltage-gated potassium channels"/>
    <property type="match status" value="1"/>
</dbReference>
<dbReference type="InterPro" id="IPR027359">
    <property type="entry name" value="Volt_channel_dom_sf"/>
</dbReference>
<keyword evidence="8" id="KW-1185">Reference proteome</keyword>
<dbReference type="SUPFAM" id="SSF47473">
    <property type="entry name" value="EF-hand"/>
    <property type="match status" value="1"/>
</dbReference>
<evidence type="ECO:0000313" key="8">
    <source>
        <dbReference type="Proteomes" id="UP000604046"/>
    </source>
</evidence>
<dbReference type="Pfam" id="PF00520">
    <property type="entry name" value="Ion_trans"/>
    <property type="match status" value="1"/>
</dbReference>
<feature type="domain" description="EF-hand" evidence="6">
    <location>
        <begin position="414"/>
        <end position="449"/>
    </location>
</feature>
<dbReference type="AlphaFoldDB" id="A0A812S656"/>
<dbReference type="Gene3D" id="1.20.120.350">
    <property type="entry name" value="Voltage-gated potassium channels. Chain C"/>
    <property type="match status" value="1"/>
</dbReference>
<dbReference type="GO" id="GO:0005509">
    <property type="term" value="F:calcium ion binding"/>
    <property type="evidence" value="ECO:0007669"/>
    <property type="project" value="InterPro"/>
</dbReference>
<dbReference type="PROSITE" id="PS50222">
    <property type="entry name" value="EF_HAND_2"/>
    <property type="match status" value="1"/>
</dbReference>
<dbReference type="GO" id="GO:0001518">
    <property type="term" value="C:voltage-gated sodium channel complex"/>
    <property type="evidence" value="ECO:0007669"/>
    <property type="project" value="TreeGrafter"/>
</dbReference>
<dbReference type="PANTHER" id="PTHR10037:SF62">
    <property type="entry name" value="SODIUM CHANNEL PROTEIN 60E"/>
    <property type="match status" value="1"/>
</dbReference>
<dbReference type="InterPro" id="IPR005821">
    <property type="entry name" value="Ion_trans_dom"/>
</dbReference>
<proteinExistence type="predicted"/>
<evidence type="ECO:0000256" key="4">
    <source>
        <dbReference type="ARBA" id="ARBA00023136"/>
    </source>
</evidence>
<keyword evidence="2 5" id="KW-0812">Transmembrane</keyword>
<comment type="caution">
    <text evidence="7">The sequence shown here is derived from an EMBL/GenBank/DDBJ whole genome shotgun (WGS) entry which is preliminary data.</text>
</comment>
<evidence type="ECO:0000256" key="3">
    <source>
        <dbReference type="ARBA" id="ARBA00022989"/>
    </source>
</evidence>